<name>A0A0Q0RPQ3_9FLAO</name>
<comment type="caution">
    <text evidence="2">The sequence shown here is derived from an EMBL/GenBank/DDBJ whole genome shotgun (WGS) entry which is preliminary data.</text>
</comment>
<dbReference type="Proteomes" id="UP000050443">
    <property type="component" value="Unassembled WGS sequence"/>
</dbReference>
<evidence type="ECO:0000256" key="1">
    <source>
        <dbReference type="SAM" id="Phobius"/>
    </source>
</evidence>
<protein>
    <submittedName>
        <fullName evidence="2">Uncharacterized protein</fullName>
    </submittedName>
</protein>
<feature type="transmembrane region" description="Helical" evidence="1">
    <location>
        <begin position="131"/>
        <end position="151"/>
    </location>
</feature>
<sequence length="182" mass="21255">MMSNNSQKYSSQNEFIIRNKKFVINSLLVLTFLISLLFIDFYLLPKTKTKDILISYSTNRARKSRYGKDKETVSYNYYTKKEHSFSTKNFLIEENEVEIEYSFLLKSVSEVKSKDEDYSKYLVNGLNPNGIHIYSCTVLLLSIAVSLKILLLKKGCSENTFYNIVCFNGFILFVCLYMAYLF</sequence>
<gene>
    <name evidence="2" type="ORF">RC62_1717</name>
</gene>
<keyword evidence="1" id="KW-0812">Transmembrane</keyword>
<reference evidence="2 3" key="1">
    <citation type="submission" date="2014-09" db="EMBL/GenBank/DDBJ databases">
        <title>Genome sequence of Flavobacterium aquidurense RC62.</title>
        <authorList>
            <person name="Kim J.F."/>
            <person name="Kwak M.-J."/>
        </authorList>
    </citation>
    <scope>NUCLEOTIDE SEQUENCE [LARGE SCALE GENOMIC DNA]</scope>
    <source>
        <strain evidence="2 3">RC62</strain>
    </source>
</reference>
<keyword evidence="1" id="KW-0472">Membrane</keyword>
<proteinExistence type="predicted"/>
<dbReference type="AlphaFoldDB" id="A0A0Q0RPQ3"/>
<organism evidence="2 3">
    <name type="scientific">Flavobacterium aquidurense</name>
    <dbReference type="NCBI Taxonomy" id="362413"/>
    <lineage>
        <taxon>Bacteria</taxon>
        <taxon>Pseudomonadati</taxon>
        <taxon>Bacteroidota</taxon>
        <taxon>Flavobacteriia</taxon>
        <taxon>Flavobacteriales</taxon>
        <taxon>Flavobacteriaceae</taxon>
        <taxon>Flavobacterium</taxon>
    </lineage>
</organism>
<keyword evidence="1" id="KW-1133">Transmembrane helix</keyword>
<accession>A0A0Q0RPQ3</accession>
<evidence type="ECO:0000313" key="3">
    <source>
        <dbReference type="Proteomes" id="UP000050443"/>
    </source>
</evidence>
<evidence type="ECO:0000313" key="2">
    <source>
        <dbReference type="EMBL" id="KQB38363.1"/>
    </source>
</evidence>
<feature type="transmembrane region" description="Helical" evidence="1">
    <location>
        <begin position="160"/>
        <end position="180"/>
    </location>
</feature>
<feature type="transmembrane region" description="Helical" evidence="1">
    <location>
        <begin position="21"/>
        <end position="44"/>
    </location>
</feature>
<dbReference type="PATRIC" id="fig|362413.3.peg.1671"/>
<dbReference type="EMBL" id="JRLF01000014">
    <property type="protein sequence ID" value="KQB38363.1"/>
    <property type="molecule type" value="Genomic_DNA"/>
</dbReference>